<reference evidence="2" key="1">
    <citation type="submission" date="2018-05" db="EMBL/GenBank/DDBJ databases">
        <authorList>
            <person name="Lanie J.A."/>
            <person name="Ng W.-L."/>
            <person name="Kazmierczak K.M."/>
            <person name="Andrzejewski T.M."/>
            <person name="Davidsen T.M."/>
            <person name="Wayne K.J."/>
            <person name="Tettelin H."/>
            <person name="Glass J.I."/>
            <person name="Rusch D."/>
            <person name="Podicherti R."/>
            <person name="Tsui H.-C.T."/>
            <person name="Winkler M.E."/>
        </authorList>
    </citation>
    <scope>NUCLEOTIDE SEQUENCE</scope>
</reference>
<feature type="non-terminal residue" evidence="2">
    <location>
        <position position="1"/>
    </location>
</feature>
<evidence type="ECO:0008006" key="3">
    <source>
        <dbReference type="Google" id="ProtNLM"/>
    </source>
</evidence>
<sequence>EYGPGDVTFHHGRTLHYSSGNSTDQPRRGLSTHLWPEPNE</sequence>
<name>A0A382M368_9ZZZZ</name>
<dbReference type="AlphaFoldDB" id="A0A382M368"/>
<accession>A0A382M368</accession>
<dbReference type="EMBL" id="UINC01090798">
    <property type="protein sequence ID" value="SVC43058.1"/>
    <property type="molecule type" value="Genomic_DNA"/>
</dbReference>
<dbReference type="SUPFAM" id="SSF51197">
    <property type="entry name" value="Clavaminate synthase-like"/>
    <property type="match status" value="1"/>
</dbReference>
<proteinExistence type="predicted"/>
<dbReference type="Pfam" id="PF05721">
    <property type="entry name" value="PhyH"/>
    <property type="match status" value="1"/>
</dbReference>
<organism evidence="2">
    <name type="scientific">marine metagenome</name>
    <dbReference type="NCBI Taxonomy" id="408172"/>
    <lineage>
        <taxon>unclassified sequences</taxon>
        <taxon>metagenomes</taxon>
        <taxon>ecological metagenomes</taxon>
    </lineage>
</organism>
<evidence type="ECO:0000256" key="1">
    <source>
        <dbReference type="SAM" id="MobiDB-lite"/>
    </source>
</evidence>
<protein>
    <recommendedName>
        <fullName evidence="3">Phytanoyl-CoA dioxygenase family protein</fullName>
    </recommendedName>
</protein>
<evidence type="ECO:0000313" key="2">
    <source>
        <dbReference type="EMBL" id="SVC43058.1"/>
    </source>
</evidence>
<feature type="region of interest" description="Disordered" evidence="1">
    <location>
        <begin position="1"/>
        <end position="40"/>
    </location>
</feature>
<dbReference type="InterPro" id="IPR008775">
    <property type="entry name" value="Phytyl_CoA_dOase-like"/>
</dbReference>
<dbReference type="Gene3D" id="2.60.120.620">
    <property type="entry name" value="q2cbj1_9rhob like domain"/>
    <property type="match status" value="1"/>
</dbReference>
<gene>
    <name evidence="2" type="ORF">METZ01_LOCUS295912</name>
</gene>